<evidence type="ECO:0000259" key="3">
    <source>
        <dbReference type="Pfam" id="PF09922"/>
    </source>
</evidence>
<feature type="domain" description="Cell wall-active antibiotics response LiaF-like C-terminal" evidence="3">
    <location>
        <begin position="258"/>
        <end position="372"/>
    </location>
</feature>
<dbReference type="eggNOG" id="COG4758">
    <property type="taxonomic scope" value="Bacteria"/>
</dbReference>
<reference evidence="5 6" key="1">
    <citation type="journal article" date="2014" name="Genome Announc.">
        <title>Draft Genome Sequence of Paenibacillus pini JCM 16418T, Isolated from the Rhizosphere of Pine Tree.</title>
        <authorList>
            <person name="Yuki M."/>
            <person name="Oshima K."/>
            <person name="Suda W."/>
            <person name="Oshida Y."/>
            <person name="Kitamura K."/>
            <person name="Iida Y."/>
            <person name="Hattori M."/>
            <person name="Ohkuma M."/>
        </authorList>
    </citation>
    <scope>NUCLEOTIDE SEQUENCE [LARGE SCALE GENOMIC DNA]</scope>
    <source>
        <strain evidence="5 6">JCM 16418</strain>
    </source>
</reference>
<evidence type="ECO:0000256" key="2">
    <source>
        <dbReference type="SAM" id="Phobius"/>
    </source>
</evidence>
<comment type="caution">
    <text evidence="5">The sequence shown here is derived from an EMBL/GenBank/DDBJ whole genome shotgun (WGS) entry which is preliminary data.</text>
</comment>
<feature type="compositionally biased region" description="Basic residues" evidence="1">
    <location>
        <begin position="220"/>
        <end position="229"/>
    </location>
</feature>
<dbReference type="InterPro" id="IPR054331">
    <property type="entry name" value="LiaF_TM"/>
</dbReference>
<feature type="transmembrane region" description="Helical" evidence="2">
    <location>
        <begin position="32"/>
        <end position="51"/>
    </location>
</feature>
<feature type="domain" description="LiaF transmembrane" evidence="4">
    <location>
        <begin position="10"/>
        <end position="110"/>
    </location>
</feature>
<evidence type="ECO:0000313" key="5">
    <source>
        <dbReference type="EMBL" id="GAF06217.1"/>
    </source>
</evidence>
<dbReference type="Pfam" id="PF22570">
    <property type="entry name" value="LiaF-TM"/>
    <property type="match status" value="1"/>
</dbReference>
<dbReference type="STRING" id="1236976.JCM16418_166"/>
<keyword evidence="2" id="KW-0472">Membrane</keyword>
<dbReference type="AlphaFoldDB" id="W7YCP4"/>
<proteinExistence type="predicted"/>
<dbReference type="Proteomes" id="UP000019364">
    <property type="component" value="Unassembled WGS sequence"/>
</dbReference>
<keyword evidence="2" id="KW-0812">Transmembrane</keyword>
<evidence type="ECO:0000259" key="4">
    <source>
        <dbReference type="Pfam" id="PF22570"/>
    </source>
</evidence>
<feature type="transmembrane region" description="Helical" evidence="2">
    <location>
        <begin position="9"/>
        <end position="26"/>
    </location>
</feature>
<protein>
    <submittedName>
        <fullName evidence="5">Transporter LiaF</fullName>
    </submittedName>
</protein>
<evidence type="ECO:0000313" key="6">
    <source>
        <dbReference type="Proteomes" id="UP000019364"/>
    </source>
</evidence>
<gene>
    <name evidence="5" type="ORF">JCM16418_166</name>
</gene>
<feature type="transmembrane region" description="Helical" evidence="2">
    <location>
        <begin position="60"/>
        <end position="76"/>
    </location>
</feature>
<dbReference type="NCBIfam" id="NF040535">
    <property type="entry name" value="LiaF_C_term"/>
    <property type="match status" value="1"/>
</dbReference>
<sequence>MQKKWADRLFGGLLLIGVGVLFMLDVLNVIDISIGDIFSTYWPLILILLGVRELLKGRKNFAGAAVLILVGTYFLGQEQGWGFSVGGLFKIALPVLLIIGGLNVLFKSNDSRPSSPKVKRKEDIEIIPDPPEPVDMTAESTLDQQFEEKFGIPFQERAKDKEHINVRPKREFINLDKEDYHPFAEDDDYDEDDDDFHDMKKRLKKQYKENYKSHYKRFKHEAREHRRNGRPTVTVDWDDSDYGPGHEREGGSTNRSSFIGDIHVGREYFQLKNTNISQFIGDSVLDLTNAQIPYGETKINLSAFIGDIKVYVPHDADLGIRVNSSSFIGDMTIIGETRSGFMSNVDIKTPYYKEASKKIKINVSAFIGDIKVNRVG</sequence>
<keyword evidence="6" id="KW-1185">Reference proteome</keyword>
<dbReference type="InterPro" id="IPR047793">
    <property type="entry name" value="LiaF_C"/>
</dbReference>
<feature type="region of interest" description="Disordered" evidence="1">
    <location>
        <begin position="220"/>
        <end position="257"/>
    </location>
</feature>
<dbReference type="Pfam" id="PF09922">
    <property type="entry name" value="LiaF-like_C"/>
    <property type="match status" value="1"/>
</dbReference>
<evidence type="ECO:0000256" key="1">
    <source>
        <dbReference type="SAM" id="MobiDB-lite"/>
    </source>
</evidence>
<accession>W7YCP4</accession>
<dbReference type="RefSeq" id="WP_036645224.1">
    <property type="nucleotide sequence ID" value="NZ_BAVZ01000001.1"/>
</dbReference>
<name>W7YCP4_9BACL</name>
<keyword evidence="2" id="KW-1133">Transmembrane helix</keyword>
<feature type="transmembrane region" description="Helical" evidence="2">
    <location>
        <begin position="88"/>
        <end position="106"/>
    </location>
</feature>
<dbReference type="EMBL" id="BAVZ01000001">
    <property type="protein sequence ID" value="GAF06217.1"/>
    <property type="molecule type" value="Genomic_DNA"/>
</dbReference>
<dbReference type="InterPro" id="IPR024425">
    <property type="entry name" value="LiaF-like_C"/>
</dbReference>
<organism evidence="5 6">
    <name type="scientific">Paenibacillus pini JCM 16418</name>
    <dbReference type="NCBI Taxonomy" id="1236976"/>
    <lineage>
        <taxon>Bacteria</taxon>
        <taxon>Bacillati</taxon>
        <taxon>Bacillota</taxon>
        <taxon>Bacilli</taxon>
        <taxon>Bacillales</taxon>
        <taxon>Paenibacillaceae</taxon>
        <taxon>Paenibacillus</taxon>
    </lineage>
</organism>